<evidence type="ECO:0000256" key="7">
    <source>
        <dbReference type="ARBA" id="ARBA00035120"/>
    </source>
</evidence>
<proteinExistence type="inferred from homology"/>
<dbReference type="Pfam" id="PF02537">
    <property type="entry name" value="CRCB"/>
    <property type="match status" value="1"/>
</dbReference>
<feature type="transmembrane region" description="Helical" evidence="10">
    <location>
        <begin position="61"/>
        <end position="82"/>
    </location>
</feature>
<dbReference type="GO" id="GO:0140114">
    <property type="term" value="P:cellular detoxification of fluoride"/>
    <property type="evidence" value="ECO:0007669"/>
    <property type="project" value="UniProtKB-UniRule"/>
</dbReference>
<comment type="function">
    <text evidence="9 10">Fluoride-specific ion channel. Important for reducing fluoride concentration in the cell, thus reducing its toxicity.</text>
</comment>
<dbReference type="InterPro" id="IPR003691">
    <property type="entry name" value="FluC"/>
</dbReference>
<keyword evidence="10" id="KW-0813">Transport</keyword>
<keyword evidence="4 10" id="KW-1133">Transmembrane helix</keyword>
<dbReference type="GO" id="GO:0062054">
    <property type="term" value="F:fluoride channel activity"/>
    <property type="evidence" value="ECO:0007669"/>
    <property type="project" value="UniProtKB-UniRule"/>
</dbReference>
<dbReference type="HAMAP" id="MF_00454">
    <property type="entry name" value="FluC"/>
    <property type="match status" value="1"/>
</dbReference>
<feature type="transmembrane region" description="Helical" evidence="10">
    <location>
        <begin position="6"/>
        <end position="21"/>
    </location>
</feature>
<feature type="binding site" evidence="10">
    <location>
        <position position="75"/>
    </location>
    <ligand>
        <name>Na(+)</name>
        <dbReference type="ChEBI" id="CHEBI:29101"/>
        <note>structural</note>
    </ligand>
</feature>
<name>A0A1X7DGD6_9MICC</name>
<dbReference type="PANTHER" id="PTHR28259">
    <property type="entry name" value="FLUORIDE EXPORT PROTEIN 1-RELATED"/>
    <property type="match status" value="1"/>
</dbReference>
<evidence type="ECO:0000256" key="10">
    <source>
        <dbReference type="HAMAP-Rule" id="MF_00454"/>
    </source>
</evidence>
<sequence>MIAVPAVALGGAVGAVLRFLLDRGITARWAPTFPAATLLINVTGSFVLGVVTGLSAVLGPVWTLALGTGLCGGYTTFSTAMVDAVRLAREQRAGAAVVSVLGTVLWSLLAVAAGLTLGSHWAF</sequence>
<comment type="similarity">
    <text evidence="7 10">Belongs to the fluoride channel Fluc/FEX (TC 1.A.43) family.</text>
</comment>
<evidence type="ECO:0000256" key="1">
    <source>
        <dbReference type="ARBA" id="ARBA00004651"/>
    </source>
</evidence>
<evidence type="ECO:0000313" key="11">
    <source>
        <dbReference type="EMBL" id="SMF15149.1"/>
    </source>
</evidence>
<feature type="binding site" evidence="10">
    <location>
        <position position="72"/>
    </location>
    <ligand>
        <name>Na(+)</name>
        <dbReference type="ChEBI" id="CHEBI:29101"/>
        <note>structural</note>
    </ligand>
</feature>
<evidence type="ECO:0000313" key="12">
    <source>
        <dbReference type="Proteomes" id="UP000192929"/>
    </source>
</evidence>
<comment type="subcellular location">
    <subcellularLocation>
        <location evidence="1 10">Cell membrane</location>
        <topology evidence="1 10">Multi-pass membrane protein</topology>
    </subcellularLocation>
</comment>
<evidence type="ECO:0000256" key="9">
    <source>
        <dbReference type="ARBA" id="ARBA00049940"/>
    </source>
</evidence>
<comment type="catalytic activity">
    <reaction evidence="8">
        <text>fluoride(in) = fluoride(out)</text>
        <dbReference type="Rhea" id="RHEA:76159"/>
        <dbReference type="ChEBI" id="CHEBI:17051"/>
    </reaction>
    <physiologicalReaction direction="left-to-right" evidence="8">
        <dbReference type="Rhea" id="RHEA:76160"/>
    </physiologicalReaction>
</comment>
<comment type="activity regulation">
    <text evidence="10">Na(+) is not transported, but it plays an essential structural role and its presence is essential for fluoride channel function.</text>
</comment>
<keyword evidence="12" id="KW-1185">Reference proteome</keyword>
<keyword evidence="10" id="KW-0479">Metal-binding</keyword>
<keyword evidence="2 10" id="KW-1003">Cell membrane</keyword>
<evidence type="ECO:0000256" key="4">
    <source>
        <dbReference type="ARBA" id="ARBA00022989"/>
    </source>
</evidence>
<dbReference type="PANTHER" id="PTHR28259:SF1">
    <property type="entry name" value="FLUORIDE EXPORT PROTEIN 1-RELATED"/>
    <property type="match status" value="1"/>
</dbReference>
<dbReference type="AlphaFoldDB" id="A0A1X7DGD6"/>
<feature type="transmembrane region" description="Helical" evidence="10">
    <location>
        <begin position="33"/>
        <end position="55"/>
    </location>
</feature>
<keyword evidence="10" id="KW-0915">Sodium</keyword>
<evidence type="ECO:0000256" key="5">
    <source>
        <dbReference type="ARBA" id="ARBA00023136"/>
    </source>
</evidence>
<keyword evidence="5 10" id="KW-0472">Membrane</keyword>
<keyword evidence="6 10" id="KW-0407">Ion channel</keyword>
<evidence type="ECO:0000256" key="8">
    <source>
        <dbReference type="ARBA" id="ARBA00035585"/>
    </source>
</evidence>
<protein>
    <recommendedName>
        <fullName evidence="10">Fluoride-specific ion channel FluC</fullName>
    </recommendedName>
</protein>
<dbReference type="GeneID" id="93240796"/>
<gene>
    <name evidence="10" type="primary">fluC</name>
    <name evidence="10" type="synonym">crcB</name>
    <name evidence="11" type="ORF">SAMN06296028_111116</name>
</gene>
<dbReference type="RefSeq" id="WP_085107172.1">
    <property type="nucleotide sequence ID" value="NZ_FXAC01000011.1"/>
</dbReference>
<evidence type="ECO:0000256" key="3">
    <source>
        <dbReference type="ARBA" id="ARBA00022692"/>
    </source>
</evidence>
<reference evidence="12" key="1">
    <citation type="submission" date="2017-04" db="EMBL/GenBank/DDBJ databases">
        <authorList>
            <person name="Varghese N."/>
            <person name="Submissions S."/>
        </authorList>
    </citation>
    <scope>NUCLEOTIDE SEQUENCE [LARGE SCALE GENOMIC DNA]</scope>
    <source>
        <strain evidence="12">NIO-1021</strain>
    </source>
</reference>
<accession>A0A1X7DGD6</accession>
<dbReference type="GO" id="GO:0005886">
    <property type="term" value="C:plasma membrane"/>
    <property type="evidence" value="ECO:0007669"/>
    <property type="project" value="UniProtKB-SubCell"/>
</dbReference>
<feature type="transmembrane region" description="Helical" evidence="10">
    <location>
        <begin position="94"/>
        <end position="117"/>
    </location>
</feature>
<evidence type="ECO:0000256" key="6">
    <source>
        <dbReference type="ARBA" id="ARBA00023303"/>
    </source>
</evidence>
<keyword evidence="10" id="KW-0406">Ion transport</keyword>
<dbReference type="NCBIfam" id="TIGR00494">
    <property type="entry name" value="crcB"/>
    <property type="match status" value="1"/>
</dbReference>
<keyword evidence="3 10" id="KW-0812">Transmembrane</keyword>
<organism evidence="11 12">
    <name type="scientific">Kocuria marina subsp. indica</name>
    <dbReference type="NCBI Taxonomy" id="1049583"/>
    <lineage>
        <taxon>Bacteria</taxon>
        <taxon>Bacillati</taxon>
        <taxon>Actinomycetota</taxon>
        <taxon>Actinomycetes</taxon>
        <taxon>Micrococcales</taxon>
        <taxon>Micrococcaceae</taxon>
        <taxon>Kocuria</taxon>
    </lineage>
</organism>
<evidence type="ECO:0000256" key="2">
    <source>
        <dbReference type="ARBA" id="ARBA00022475"/>
    </source>
</evidence>
<dbReference type="Proteomes" id="UP000192929">
    <property type="component" value="Unassembled WGS sequence"/>
</dbReference>
<dbReference type="EMBL" id="FXAC01000011">
    <property type="protein sequence ID" value="SMF15149.1"/>
    <property type="molecule type" value="Genomic_DNA"/>
</dbReference>
<dbReference type="GO" id="GO:0046872">
    <property type="term" value="F:metal ion binding"/>
    <property type="evidence" value="ECO:0007669"/>
    <property type="project" value="UniProtKB-KW"/>
</dbReference>